<keyword evidence="4" id="KW-1185">Reference proteome</keyword>
<dbReference type="InterPro" id="IPR003346">
    <property type="entry name" value="Transposase_20"/>
</dbReference>
<sequence length="342" mass="38181">MSTIQTIGIDLAKNVFSIHGVDAYGKCVLKKTVKRNKLLEVFANLPPCLIGMEACSGAHYWARELIKLGHDPRIMAPKFVIPYRQNEKNDANDAEAICEAVGRPKTRFVSIKSPEQQAVLCLHRIRQGVIKSRTATINQLRGLLSEFGIVISQGRFTLQNSIDCILEDAENGIPDLARELLFDLVQRIRNANDEVLRYDRKIYAIVKHMESAQKLMTIPGVGEHSATAIVATVADGKQFKSSRQFAAWIGLVPRQFSTGGHAQLGRISKRGDKHIRTLLVHGARAVIARCKDKTDRNSLWLQKLVERRGYTRAIVALAAKNARIIWALLTSGKEYQADYVTS</sequence>
<dbReference type="Proteomes" id="UP001304071">
    <property type="component" value="Chromosome 2"/>
</dbReference>
<protein>
    <submittedName>
        <fullName evidence="3">IS110 family transposase</fullName>
    </submittedName>
</protein>
<dbReference type="InterPro" id="IPR047650">
    <property type="entry name" value="Transpos_IS110"/>
</dbReference>
<evidence type="ECO:0000313" key="4">
    <source>
        <dbReference type="Proteomes" id="UP001304071"/>
    </source>
</evidence>
<feature type="domain" description="Transposase IS116/IS110/IS902 C-terminal" evidence="2">
    <location>
        <begin position="213"/>
        <end position="293"/>
    </location>
</feature>
<evidence type="ECO:0000259" key="2">
    <source>
        <dbReference type="Pfam" id="PF02371"/>
    </source>
</evidence>
<dbReference type="InterPro" id="IPR002525">
    <property type="entry name" value="Transp_IS110-like_N"/>
</dbReference>
<evidence type="ECO:0000313" key="3">
    <source>
        <dbReference type="EMBL" id="WPC75907.1"/>
    </source>
</evidence>
<proteinExistence type="predicted"/>
<organism evidence="3 4">
    <name type="scientific">Vibrio porteresiae DSM 19223</name>
    <dbReference type="NCBI Taxonomy" id="1123496"/>
    <lineage>
        <taxon>Bacteria</taxon>
        <taxon>Pseudomonadati</taxon>
        <taxon>Pseudomonadota</taxon>
        <taxon>Gammaproteobacteria</taxon>
        <taxon>Vibrionales</taxon>
        <taxon>Vibrionaceae</taxon>
        <taxon>Vibrio</taxon>
    </lineage>
</organism>
<dbReference type="NCBIfam" id="NF033542">
    <property type="entry name" value="transpos_IS110"/>
    <property type="match status" value="1"/>
</dbReference>
<reference evidence="3 4" key="1">
    <citation type="submission" date="2023-11" db="EMBL/GenBank/DDBJ databases">
        <title>Plant-associative lifestyle of Vibrio porteresiae and its evolutionary dynamics.</title>
        <authorList>
            <person name="Rameshkumar N."/>
            <person name="Kirti K."/>
        </authorList>
    </citation>
    <scope>NUCLEOTIDE SEQUENCE [LARGE SCALE GENOMIC DNA]</scope>
    <source>
        <strain evidence="3 4">MSSRF30</strain>
    </source>
</reference>
<accession>A0ABZ0QJN3</accession>
<dbReference type="PANTHER" id="PTHR33055:SF3">
    <property type="entry name" value="PUTATIVE TRANSPOSASE FOR IS117-RELATED"/>
    <property type="match status" value="1"/>
</dbReference>
<dbReference type="PANTHER" id="PTHR33055">
    <property type="entry name" value="TRANSPOSASE FOR INSERTION SEQUENCE ELEMENT IS1111A"/>
    <property type="match status" value="1"/>
</dbReference>
<gene>
    <name evidence="3" type="ORF">R8Z52_23625</name>
</gene>
<evidence type="ECO:0000259" key="1">
    <source>
        <dbReference type="Pfam" id="PF01548"/>
    </source>
</evidence>
<name>A0ABZ0QJN3_9VIBR</name>
<dbReference type="Pfam" id="PF01548">
    <property type="entry name" value="DEDD_Tnp_IS110"/>
    <property type="match status" value="1"/>
</dbReference>
<feature type="domain" description="Transposase IS110-like N-terminal" evidence="1">
    <location>
        <begin position="7"/>
        <end position="147"/>
    </location>
</feature>
<dbReference type="EMBL" id="CP138204">
    <property type="protein sequence ID" value="WPC75907.1"/>
    <property type="molecule type" value="Genomic_DNA"/>
</dbReference>
<dbReference type="RefSeq" id="WP_261897878.1">
    <property type="nucleotide sequence ID" value="NZ_AP024896.1"/>
</dbReference>
<dbReference type="Pfam" id="PF02371">
    <property type="entry name" value="Transposase_20"/>
    <property type="match status" value="1"/>
</dbReference>